<keyword evidence="1" id="KW-0378">Hydrolase</keyword>
<sequence length="329" mass="36860">MTHLYNGMATTAGALLYPNPGRLLPGMTSVNGKFQVPRHVLRPDSVVIRDSVRHPRRVRYPVPAEYRAAAHALTHPGSTVAGFGALALYGLPYLVDAHDTVLISPTCGRKKWGTQFAPTVIRKPLRPGETWHVLCRGEHIKVAAPPVAAAQALKLIRTRQCSWPVHAPEDEEVFLRAVQLVDACRRFLGISPEEIAESGHNRVATRWLASVLKASSARADSPKETEMRFLAAKVAKEFDLRLEEQVEFHADGRPLTRADLGFPEARLALFYDGIHHEEQKQRIYDNTVDRELAVQQWTPLRYTQNTLGLLVGQLRVILTQRGFVRIDNK</sequence>
<keyword evidence="1" id="KW-0255">Endonuclease</keyword>
<dbReference type="RefSeq" id="WP_269952728.1">
    <property type="nucleotide sequence ID" value="NZ_JAKMUR010000021.1"/>
</dbReference>
<keyword evidence="2" id="KW-1185">Reference proteome</keyword>
<feature type="non-terminal residue" evidence="1">
    <location>
        <position position="329"/>
    </location>
</feature>
<organism evidence="1 2">
    <name type="scientific">Corynebacterium lehmanniae</name>
    <dbReference type="NCBI Taxonomy" id="2913497"/>
    <lineage>
        <taxon>Bacteria</taxon>
        <taxon>Bacillati</taxon>
        <taxon>Actinomycetota</taxon>
        <taxon>Actinomycetes</taxon>
        <taxon>Mycobacteriales</taxon>
        <taxon>Corynebacteriaceae</taxon>
        <taxon>Corynebacterium</taxon>
    </lineage>
</organism>
<gene>
    <name evidence="1" type="ORF">L8U61_10325</name>
</gene>
<protein>
    <submittedName>
        <fullName evidence="1">Endonuclease domain-containing protein</fullName>
    </submittedName>
</protein>
<keyword evidence="1" id="KW-0540">Nuclease</keyword>
<dbReference type="EMBL" id="JAKMUR010000021">
    <property type="protein sequence ID" value="MCZ9292531.1"/>
    <property type="molecule type" value="Genomic_DNA"/>
</dbReference>
<dbReference type="GO" id="GO:0004519">
    <property type="term" value="F:endonuclease activity"/>
    <property type="evidence" value="ECO:0007669"/>
    <property type="project" value="UniProtKB-KW"/>
</dbReference>
<evidence type="ECO:0000313" key="1">
    <source>
        <dbReference type="EMBL" id="MCZ9292531.1"/>
    </source>
</evidence>
<reference evidence="1" key="1">
    <citation type="submission" date="2022-02" db="EMBL/GenBank/DDBJ databases">
        <title>Corynebacterium sp. from urogenital microbiome.</title>
        <authorList>
            <person name="Cappelli E.A."/>
            <person name="Ribeiro T.G."/>
            <person name="Peixe L."/>
        </authorList>
    </citation>
    <scope>NUCLEOTIDE SEQUENCE</scope>
    <source>
        <strain evidence="1">C8Ua_144</strain>
    </source>
</reference>
<accession>A0ABT4RAE8</accession>
<name>A0ABT4RAE8_9CORY</name>
<comment type="caution">
    <text evidence="1">The sequence shown here is derived from an EMBL/GenBank/DDBJ whole genome shotgun (WGS) entry which is preliminary data.</text>
</comment>
<evidence type="ECO:0000313" key="2">
    <source>
        <dbReference type="Proteomes" id="UP001146453"/>
    </source>
</evidence>
<proteinExistence type="predicted"/>
<dbReference type="Proteomes" id="UP001146453">
    <property type="component" value="Unassembled WGS sequence"/>
</dbReference>